<comment type="caution">
    <text evidence="2">The sequence shown here is derived from an EMBL/GenBank/DDBJ whole genome shotgun (WGS) entry which is preliminary data.</text>
</comment>
<dbReference type="EMBL" id="JACOSL010000008">
    <property type="protein sequence ID" value="MBI1755725.1"/>
    <property type="molecule type" value="Genomic_DNA"/>
</dbReference>
<proteinExistence type="predicted"/>
<dbReference type="InterPro" id="IPR055247">
    <property type="entry name" value="InsJ-like_HTH"/>
</dbReference>
<evidence type="ECO:0000313" key="3">
    <source>
        <dbReference type="Proteomes" id="UP000727962"/>
    </source>
</evidence>
<dbReference type="SUPFAM" id="SSF46689">
    <property type="entry name" value="Homeodomain-like"/>
    <property type="match status" value="1"/>
</dbReference>
<dbReference type="Pfam" id="PF13518">
    <property type="entry name" value="HTH_28"/>
    <property type="match status" value="1"/>
</dbReference>
<dbReference type="Proteomes" id="UP000727962">
    <property type="component" value="Unassembled WGS sequence"/>
</dbReference>
<gene>
    <name evidence="2" type="ORF">HYR64_01290</name>
</gene>
<sequence>MLVCRVLDEGWPLSQACRQFGVTRPTGRKWVQRALSEGILGMRELSRAPKLVPRRTPH</sequence>
<organism evidence="2 3">
    <name type="scientific">Fimbriimonas ginsengisoli</name>
    <dbReference type="NCBI Taxonomy" id="1005039"/>
    <lineage>
        <taxon>Bacteria</taxon>
        <taxon>Bacillati</taxon>
        <taxon>Armatimonadota</taxon>
        <taxon>Fimbriimonadia</taxon>
        <taxon>Fimbriimonadales</taxon>
        <taxon>Fimbriimonadaceae</taxon>
        <taxon>Fimbriimonas</taxon>
    </lineage>
</organism>
<feature type="non-terminal residue" evidence="2">
    <location>
        <position position="58"/>
    </location>
</feature>
<name>A0A931LVN6_FIMGI</name>
<reference evidence="2" key="1">
    <citation type="submission" date="2020-07" db="EMBL/GenBank/DDBJ databases">
        <title>Huge and variable diversity of episymbiotic CPR bacteria and DPANN archaea in groundwater ecosystems.</title>
        <authorList>
            <person name="He C.Y."/>
            <person name="Keren R."/>
            <person name="Whittaker M."/>
            <person name="Farag I.F."/>
            <person name="Doudna J."/>
            <person name="Cate J.H.D."/>
            <person name="Banfield J.F."/>
        </authorList>
    </citation>
    <scope>NUCLEOTIDE SEQUENCE</scope>
    <source>
        <strain evidence="2">NC_groundwater_17_Pr7_B-0.1um_64_12</strain>
    </source>
</reference>
<accession>A0A931LVN6</accession>
<dbReference type="AlphaFoldDB" id="A0A931LVN6"/>
<protein>
    <submittedName>
        <fullName evidence="2">Helix-turn-helix domain-containing protein</fullName>
    </submittedName>
</protein>
<feature type="domain" description="Insertion element IS150 protein InsJ-like helix-turn-helix" evidence="1">
    <location>
        <begin position="8"/>
        <end position="50"/>
    </location>
</feature>
<evidence type="ECO:0000259" key="1">
    <source>
        <dbReference type="Pfam" id="PF13518"/>
    </source>
</evidence>
<evidence type="ECO:0000313" key="2">
    <source>
        <dbReference type="EMBL" id="MBI1755725.1"/>
    </source>
</evidence>
<dbReference type="InterPro" id="IPR009057">
    <property type="entry name" value="Homeodomain-like_sf"/>
</dbReference>